<proteinExistence type="predicted"/>
<protein>
    <submittedName>
        <fullName evidence="3">Uncharacterized protein</fullName>
    </submittedName>
</protein>
<feature type="region of interest" description="Disordered" evidence="1">
    <location>
        <begin position="22"/>
        <end position="48"/>
    </location>
</feature>
<evidence type="ECO:0000313" key="3">
    <source>
        <dbReference type="WBParaSite" id="ALUE_0000251801-mRNA-1"/>
    </source>
</evidence>
<accession>A0A0M3HLX3</accession>
<dbReference type="Proteomes" id="UP000036681">
    <property type="component" value="Unplaced"/>
</dbReference>
<reference evidence="3" key="1">
    <citation type="submission" date="2017-02" db="UniProtKB">
        <authorList>
            <consortium name="WormBaseParasite"/>
        </authorList>
    </citation>
    <scope>IDENTIFICATION</scope>
</reference>
<dbReference type="AlphaFoldDB" id="A0A0M3HLX3"/>
<organism evidence="2 3">
    <name type="scientific">Ascaris lumbricoides</name>
    <name type="common">Giant roundworm</name>
    <dbReference type="NCBI Taxonomy" id="6252"/>
    <lineage>
        <taxon>Eukaryota</taxon>
        <taxon>Metazoa</taxon>
        <taxon>Ecdysozoa</taxon>
        <taxon>Nematoda</taxon>
        <taxon>Chromadorea</taxon>
        <taxon>Rhabditida</taxon>
        <taxon>Spirurina</taxon>
        <taxon>Ascaridomorpha</taxon>
        <taxon>Ascaridoidea</taxon>
        <taxon>Ascarididae</taxon>
        <taxon>Ascaris</taxon>
    </lineage>
</organism>
<evidence type="ECO:0000313" key="2">
    <source>
        <dbReference type="Proteomes" id="UP000036681"/>
    </source>
</evidence>
<evidence type="ECO:0000256" key="1">
    <source>
        <dbReference type="SAM" id="MobiDB-lite"/>
    </source>
</evidence>
<dbReference type="WBParaSite" id="ALUE_0000251801-mRNA-1">
    <property type="protein sequence ID" value="ALUE_0000251801-mRNA-1"/>
    <property type="gene ID" value="ALUE_0000251801"/>
</dbReference>
<name>A0A0M3HLX3_ASCLU</name>
<keyword evidence="2" id="KW-1185">Reference proteome</keyword>
<feature type="compositionally biased region" description="Basic and acidic residues" evidence="1">
    <location>
        <begin position="22"/>
        <end position="42"/>
    </location>
</feature>
<sequence>MEGAVYGSLECGSVLNSVYEQQQRKDMRAGSLESKHERDTRTSKNVQMEAMRSLINPFKPEEFSGTFPHFMDYFLSPQR</sequence>